<evidence type="ECO:0000313" key="2">
    <source>
        <dbReference type="Proteomes" id="UP000202958"/>
    </source>
</evidence>
<keyword evidence="2" id="KW-1185">Reference proteome</keyword>
<protein>
    <submittedName>
        <fullName evidence="1">Uncharacterized protein</fullName>
    </submittedName>
</protein>
<name>A0A0F6YR33_9CAUD</name>
<sequence>MTSISDHEIFKRLETRIENANYSMKHWGDSWISYVTFQFPNGWFNGVKIEVERFLDHEMTIKLMIVRTGIFSSEWIDRVDMPAELVNKLETMASEIDNEHWQRRKDEVNLRKKAALDNCQ</sequence>
<gene>
    <name evidence="1" type="ORF">PHIN3_234</name>
</gene>
<accession>A0A0F6YR33</accession>
<dbReference type="GeneID" id="26638969"/>
<proteinExistence type="predicted"/>
<reference evidence="1 2" key="1">
    <citation type="submission" date="2015-04" db="EMBL/GenBank/DDBJ databases">
        <authorList>
            <person name="Hodson T.S."/>
            <person name="Hyde J.R."/>
            <person name="Schouten J.T."/>
            <person name="Crockett J.T."/>
            <person name="Smith T.A."/>
            <person name="Merrill B.D."/>
            <person name="Crook M.B."/>
            <person name="Griffitts J.S."/>
            <person name="Burnett S.H."/>
            <person name="Grose J.H."/>
            <person name="Breakwell D.P."/>
        </authorList>
    </citation>
    <scope>NUCLEOTIDE SEQUENCE [LARGE SCALE GENOMIC DNA]</scope>
</reference>
<dbReference type="KEGG" id="vg:26638969"/>
<dbReference type="RefSeq" id="YP_009212474.1">
    <property type="nucleotide sequence ID" value="NC_028945.1"/>
</dbReference>
<organism evidence="1 2">
    <name type="scientific">Sinorhizobium phage phiN3</name>
    <dbReference type="NCBI Taxonomy" id="1647405"/>
    <lineage>
        <taxon>Viruses</taxon>
        <taxon>Duplodnaviria</taxon>
        <taxon>Heunggongvirae</taxon>
        <taxon>Uroviricota</taxon>
        <taxon>Caudoviricetes</taxon>
        <taxon>Emdodecavirus</taxon>
        <taxon>Emdodecavirus N3</taxon>
    </lineage>
</organism>
<dbReference type="Proteomes" id="UP000202958">
    <property type="component" value="Segment"/>
</dbReference>
<evidence type="ECO:0000313" key="1">
    <source>
        <dbReference type="EMBL" id="AKF13497.1"/>
    </source>
</evidence>
<dbReference type="EMBL" id="KR052482">
    <property type="protein sequence ID" value="AKF13497.1"/>
    <property type="molecule type" value="Genomic_DNA"/>
</dbReference>